<keyword evidence="6 10" id="KW-0784">Thiamine biosynthesis</keyword>
<evidence type="ECO:0000259" key="13">
    <source>
        <dbReference type="Pfam" id="PF02581"/>
    </source>
</evidence>
<dbReference type="InterPro" id="IPR034291">
    <property type="entry name" value="TMP_synthase"/>
</dbReference>
<dbReference type="SUPFAM" id="SSF51391">
    <property type="entry name" value="Thiamin phosphate synthase"/>
    <property type="match status" value="1"/>
</dbReference>
<feature type="binding site" evidence="10">
    <location>
        <position position="166"/>
    </location>
    <ligand>
        <name>2-[(2R,5Z)-2-carboxy-4-methylthiazol-5(2H)-ylidene]ethyl phosphate</name>
        <dbReference type="ChEBI" id="CHEBI:62899"/>
    </ligand>
</feature>
<comment type="similarity">
    <text evidence="10 11">Belongs to the thiamine-phosphate synthase family.</text>
</comment>
<gene>
    <name evidence="10" type="primary">thiE</name>
    <name evidence="14" type="ORF">dsat_2562</name>
</gene>
<dbReference type="STRING" id="1121439.dsat_2562"/>
<comment type="function">
    <text evidence="1 10">Condenses 4-methyl-5-(beta-hydroxyethyl)thiazole monophosphate (THZ-P) and 2-methyl-4-amino-5-hydroxymethyl pyrimidine pyrophosphate (HMP-PP) to form thiamine monophosphate (TMP).</text>
</comment>
<dbReference type="GO" id="GO:0009229">
    <property type="term" value="P:thiamine diphosphate biosynthetic process"/>
    <property type="evidence" value="ECO:0007669"/>
    <property type="project" value="UniProtKB-UniRule"/>
</dbReference>
<evidence type="ECO:0000256" key="5">
    <source>
        <dbReference type="ARBA" id="ARBA00022842"/>
    </source>
</evidence>
<evidence type="ECO:0000313" key="14">
    <source>
        <dbReference type="EMBL" id="EPR34743.1"/>
    </source>
</evidence>
<evidence type="ECO:0000256" key="4">
    <source>
        <dbReference type="ARBA" id="ARBA00022723"/>
    </source>
</evidence>
<evidence type="ECO:0000256" key="6">
    <source>
        <dbReference type="ARBA" id="ARBA00022977"/>
    </source>
</evidence>
<comment type="catalytic activity">
    <reaction evidence="7 10 11">
        <text>4-methyl-5-(2-phosphooxyethyl)-thiazole + 4-amino-2-methyl-5-(diphosphooxymethyl)pyrimidine + H(+) = thiamine phosphate + diphosphate</text>
        <dbReference type="Rhea" id="RHEA:22328"/>
        <dbReference type="ChEBI" id="CHEBI:15378"/>
        <dbReference type="ChEBI" id="CHEBI:33019"/>
        <dbReference type="ChEBI" id="CHEBI:37575"/>
        <dbReference type="ChEBI" id="CHEBI:57841"/>
        <dbReference type="ChEBI" id="CHEBI:58296"/>
        <dbReference type="EC" id="2.5.1.3"/>
    </reaction>
</comment>
<comment type="pathway">
    <text evidence="2 10 12">Cofactor biosynthesis; thiamine diphosphate biosynthesis; thiamine phosphate from 4-amino-2-methyl-5-diphosphomethylpyrimidine and 4-methyl-5-(2-phosphoethyl)-thiazole: step 1/1.</text>
</comment>
<evidence type="ECO:0000256" key="8">
    <source>
        <dbReference type="ARBA" id="ARBA00047851"/>
    </source>
</evidence>
<evidence type="ECO:0000256" key="2">
    <source>
        <dbReference type="ARBA" id="ARBA00005165"/>
    </source>
</evidence>
<dbReference type="Pfam" id="PF02581">
    <property type="entry name" value="TMP-TENI"/>
    <property type="match status" value="1"/>
</dbReference>
<dbReference type="CDD" id="cd00564">
    <property type="entry name" value="TMP_TenI"/>
    <property type="match status" value="1"/>
</dbReference>
<feature type="binding site" evidence="10">
    <location>
        <begin position="135"/>
        <end position="137"/>
    </location>
    <ligand>
        <name>2-[(2R,5Z)-2-carboxy-4-methylthiazol-5(2H)-ylidene]ethyl phosphate</name>
        <dbReference type="ChEBI" id="CHEBI:62899"/>
    </ligand>
</feature>
<dbReference type="InterPro" id="IPR013785">
    <property type="entry name" value="Aldolase_TIM"/>
</dbReference>
<dbReference type="EMBL" id="ATHI01000006">
    <property type="protein sequence ID" value="EPR34743.1"/>
    <property type="molecule type" value="Genomic_DNA"/>
</dbReference>
<evidence type="ECO:0000256" key="12">
    <source>
        <dbReference type="RuleBase" id="RU004253"/>
    </source>
</evidence>
<feature type="binding site" evidence="10">
    <location>
        <position position="70"/>
    </location>
    <ligand>
        <name>4-amino-2-methyl-5-(diphosphooxymethyl)pyrimidine</name>
        <dbReference type="ChEBI" id="CHEBI:57841"/>
    </ligand>
</feature>
<evidence type="ECO:0000256" key="1">
    <source>
        <dbReference type="ARBA" id="ARBA00003814"/>
    </source>
</evidence>
<keyword evidence="3 10" id="KW-0808">Transferase</keyword>
<dbReference type="Proteomes" id="UP000014975">
    <property type="component" value="Unassembled WGS sequence"/>
</dbReference>
<sequence length="214" mass="21766">MKRFDLSVYLVTDRPLCGGRALIDVVAEAAAGGVTLVQLREKEAGTREFVELARAVKKALAPLGVPLLVNDRLDVALACGADGVHVGQSDMHPSDARAILGPGAIIGLSVETPELARAARDFPVDYLGAGPVFPTATKADAAPVLGLSGLGEVVGLAGRPVVGIGGIGPANAMEVLRAGAHGVAVVSALCAAFSPREAARELLQLVRAARGVQD</sequence>
<organism evidence="14 15">
    <name type="scientific">Alkalidesulfovibrio alkalitolerans DSM 16529</name>
    <dbReference type="NCBI Taxonomy" id="1121439"/>
    <lineage>
        <taxon>Bacteria</taxon>
        <taxon>Pseudomonadati</taxon>
        <taxon>Thermodesulfobacteriota</taxon>
        <taxon>Desulfovibrionia</taxon>
        <taxon>Desulfovibrionales</taxon>
        <taxon>Desulfovibrionaceae</taxon>
        <taxon>Alkalidesulfovibrio</taxon>
    </lineage>
</organism>
<feature type="domain" description="Thiamine phosphate synthase/TenI" evidence="13">
    <location>
        <begin position="8"/>
        <end position="189"/>
    </location>
</feature>
<feature type="binding site" evidence="10">
    <location>
        <begin position="38"/>
        <end position="42"/>
    </location>
    <ligand>
        <name>4-amino-2-methyl-5-(diphosphooxymethyl)pyrimidine</name>
        <dbReference type="ChEBI" id="CHEBI:57841"/>
    </ligand>
</feature>
<evidence type="ECO:0000256" key="11">
    <source>
        <dbReference type="RuleBase" id="RU003826"/>
    </source>
</evidence>
<dbReference type="GO" id="GO:0004789">
    <property type="term" value="F:thiamine-phosphate diphosphorylase activity"/>
    <property type="evidence" value="ECO:0007669"/>
    <property type="project" value="UniProtKB-UniRule"/>
</dbReference>
<accession>S7UR50</accession>
<evidence type="ECO:0000256" key="7">
    <source>
        <dbReference type="ARBA" id="ARBA00047334"/>
    </source>
</evidence>
<evidence type="ECO:0000256" key="3">
    <source>
        <dbReference type="ARBA" id="ARBA00022679"/>
    </source>
</evidence>
<dbReference type="Gene3D" id="3.20.20.70">
    <property type="entry name" value="Aldolase class I"/>
    <property type="match status" value="1"/>
</dbReference>
<name>S7UR50_9BACT</name>
<dbReference type="AlphaFoldDB" id="S7UR50"/>
<comment type="cofactor">
    <cofactor evidence="10">
        <name>Mg(2+)</name>
        <dbReference type="ChEBI" id="CHEBI:18420"/>
    </cofactor>
    <text evidence="10">Binds 1 Mg(2+) ion per subunit.</text>
</comment>
<dbReference type="PANTHER" id="PTHR20857">
    <property type="entry name" value="THIAMINE-PHOSPHATE PYROPHOSPHORYLASE"/>
    <property type="match status" value="1"/>
</dbReference>
<dbReference type="OrthoDB" id="9810880at2"/>
<evidence type="ECO:0000256" key="10">
    <source>
        <dbReference type="HAMAP-Rule" id="MF_00097"/>
    </source>
</evidence>
<feature type="binding site" evidence="10">
    <location>
        <position position="109"/>
    </location>
    <ligand>
        <name>4-amino-2-methyl-5-(diphosphooxymethyl)pyrimidine</name>
        <dbReference type="ChEBI" id="CHEBI:57841"/>
    </ligand>
</feature>
<dbReference type="NCBIfam" id="TIGR00693">
    <property type="entry name" value="thiE"/>
    <property type="match status" value="1"/>
</dbReference>
<dbReference type="UniPathway" id="UPA00060">
    <property type="reaction ID" value="UER00141"/>
</dbReference>
<dbReference type="eggNOG" id="COG0352">
    <property type="taxonomic scope" value="Bacteria"/>
</dbReference>
<protein>
    <recommendedName>
        <fullName evidence="10">Thiamine-phosphate synthase</fullName>
        <shortName evidence="10">TP synthase</shortName>
        <shortName evidence="10">TPS</shortName>
        <ecNumber evidence="10">2.5.1.3</ecNumber>
    </recommendedName>
    <alternativeName>
        <fullName evidence="10">Thiamine-phosphate pyrophosphorylase</fullName>
        <shortName evidence="10">TMP pyrophosphorylase</shortName>
        <shortName evidence="10">TMP-PPase</shortName>
    </alternativeName>
</protein>
<dbReference type="GO" id="GO:0009228">
    <property type="term" value="P:thiamine biosynthetic process"/>
    <property type="evidence" value="ECO:0007669"/>
    <property type="project" value="UniProtKB-KW"/>
</dbReference>
<feature type="binding site" evidence="10">
    <location>
        <begin position="186"/>
        <end position="187"/>
    </location>
    <ligand>
        <name>2-[(2R,5Z)-2-carboxy-4-methylthiazol-5(2H)-ylidene]ethyl phosphate</name>
        <dbReference type="ChEBI" id="CHEBI:62899"/>
    </ligand>
</feature>
<dbReference type="GO" id="GO:0005737">
    <property type="term" value="C:cytoplasm"/>
    <property type="evidence" value="ECO:0007669"/>
    <property type="project" value="TreeGrafter"/>
</dbReference>
<keyword evidence="15" id="KW-1185">Reference proteome</keyword>
<reference evidence="14 15" key="1">
    <citation type="journal article" date="2013" name="Genome Announc.">
        <title>Draft genome sequences for three mercury-methylating, sulfate-reducing bacteria.</title>
        <authorList>
            <person name="Brown S.D."/>
            <person name="Hurt R.A.Jr."/>
            <person name="Gilmour C.C."/>
            <person name="Elias D.A."/>
        </authorList>
    </citation>
    <scope>NUCLEOTIDE SEQUENCE [LARGE SCALE GENOMIC DNA]</scope>
    <source>
        <strain evidence="14 15">DSM 16529</strain>
    </source>
</reference>
<dbReference type="InterPro" id="IPR022998">
    <property type="entry name" value="ThiamineP_synth_TenI"/>
</dbReference>
<dbReference type="InterPro" id="IPR036206">
    <property type="entry name" value="ThiamineP_synth_sf"/>
</dbReference>
<evidence type="ECO:0000313" key="15">
    <source>
        <dbReference type="Proteomes" id="UP000014975"/>
    </source>
</evidence>
<keyword evidence="5 10" id="KW-0460">Magnesium</keyword>
<comment type="caution">
    <text evidence="14">The sequence shown here is derived from an EMBL/GenBank/DDBJ whole genome shotgun (WGS) entry which is preliminary data.</text>
</comment>
<dbReference type="FunFam" id="3.20.20.70:FF:000096">
    <property type="entry name" value="Thiamine-phosphate synthase"/>
    <property type="match status" value="1"/>
</dbReference>
<dbReference type="HAMAP" id="MF_00097">
    <property type="entry name" value="TMP_synthase"/>
    <property type="match status" value="1"/>
</dbReference>
<feature type="binding site" evidence="10">
    <location>
        <position position="71"/>
    </location>
    <ligand>
        <name>Mg(2+)</name>
        <dbReference type="ChEBI" id="CHEBI:18420"/>
    </ligand>
</feature>
<dbReference type="RefSeq" id="WP_020886447.1">
    <property type="nucleotide sequence ID" value="NZ_ATHI01000006.1"/>
</dbReference>
<feature type="binding site" evidence="10">
    <location>
        <position position="138"/>
    </location>
    <ligand>
        <name>4-amino-2-methyl-5-(diphosphooxymethyl)pyrimidine</name>
        <dbReference type="ChEBI" id="CHEBI:57841"/>
    </ligand>
</feature>
<evidence type="ECO:0000256" key="9">
    <source>
        <dbReference type="ARBA" id="ARBA00047883"/>
    </source>
</evidence>
<feature type="binding site" evidence="10">
    <location>
        <position position="90"/>
    </location>
    <ligand>
        <name>Mg(2+)</name>
        <dbReference type="ChEBI" id="CHEBI:18420"/>
    </ligand>
</feature>
<comment type="catalytic activity">
    <reaction evidence="8 10 11">
        <text>2-(2-carboxy-4-methylthiazol-5-yl)ethyl phosphate + 4-amino-2-methyl-5-(diphosphooxymethyl)pyrimidine + 2 H(+) = thiamine phosphate + CO2 + diphosphate</text>
        <dbReference type="Rhea" id="RHEA:47848"/>
        <dbReference type="ChEBI" id="CHEBI:15378"/>
        <dbReference type="ChEBI" id="CHEBI:16526"/>
        <dbReference type="ChEBI" id="CHEBI:33019"/>
        <dbReference type="ChEBI" id="CHEBI:37575"/>
        <dbReference type="ChEBI" id="CHEBI:57841"/>
        <dbReference type="ChEBI" id="CHEBI:62890"/>
        <dbReference type="EC" id="2.5.1.3"/>
    </reaction>
</comment>
<proteinExistence type="inferred from homology"/>
<keyword evidence="4 10" id="KW-0479">Metal-binding</keyword>
<dbReference type="PATRIC" id="fig|1121439.3.peg.963"/>
<comment type="catalytic activity">
    <reaction evidence="9 10 11">
        <text>2-[(2R,5Z)-2-carboxy-4-methylthiazol-5(2H)-ylidene]ethyl phosphate + 4-amino-2-methyl-5-(diphosphooxymethyl)pyrimidine + 2 H(+) = thiamine phosphate + CO2 + diphosphate</text>
        <dbReference type="Rhea" id="RHEA:47844"/>
        <dbReference type="ChEBI" id="CHEBI:15378"/>
        <dbReference type="ChEBI" id="CHEBI:16526"/>
        <dbReference type="ChEBI" id="CHEBI:33019"/>
        <dbReference type="ChEBI" id="CHEBI:37575"/>
        <dbReference type="ChEBI" id="CHEBI:57841"/>
        <dbReference type="ChEBI" id="CHEBI:62899"/>
        <dbReference type="EC" id="2.5.1.3"/>
    </reaction>
</comment>
<dbReference type="GO" id="GO:0000287">
    <property type="term" value="F:magnesium ion binding"/>
    <property type="evidence" value="ECO:0007669"/>
    <property type="project" value="UniProtKB-UniRule"/>
</dbReference>
<dbReference type="EC" id="2.5.1.3" evidence="10"/>
<dbReference type="PANTHER" id="PTHR20857:SF15">
    <property type="entry name" value="THIAMINE-PHOSPHATE SYNTHASE"/>
    <property type="match status" value="1"/>
</dbReference>